<reference evidence="5 6" key="2">
    <citation type="submission" date="2015-01" db="EMBL/GenBank/DDBJ databases">
        <authorList>
            <consortium name="NBRP consortium"/>
            <person name="Sawabe T."/>
            <person name="Meirelles P."/>
            <person name="Feng G."/>
            <person name="Sayaka M."/>
            <person name="Hattori M."/>
            <person name="Ohkuma M."/>
        </authorList>
    </citation>
    <scope>NUCLEOTIDE SEQUENCE [LARGE SCALE GENOMIC DNA]</scope>
    <source>
        <strain evidence="6">JCM 19231</strain>
    </source>
</reference>
<dbReference type="Gene3D" id="3.90.79.10">
    <property type="entry name" value="Nucleoside Triphosphate Pyrophosphohydrolase"/>
    <property type="match status" value="1"/>
</dbReference>
<dbReference type="Pfam" id="PF00293">
    <property type="entry name" value="NUDIX"/>
    <property type="match status" value="1"/>
</dbReference>
<dbReference type="Proteomes" id="UP000031671">
    <property type="component" value="Unassembled WGS sequence"/>
</dbReference>
<dbReference type="InterPro" id="IPR020084">
    <property type="entry name" value="NUDIX_hydrolase_CS"/>
</dbReference>
<dbReference type="CDD" id="cd04681">
    <property type="entry name" value="NUDIX_Hydrolase"/>
    <property type="match status" value="1"/>
</dbReference>
<gene>
    <name evidence="5" type="ORF">JCM19231_5386</name>
</gene>
<dbReference type="InterPro" id="IPR020476">
    <property type="entry name" value="Nudix_hydrolase"/>
</dbReference>
<sequence>MYCPKCGAETLMSEQSRKYSCSECDFLFFQNVAAATMAVVTQFNEGKLWLLVATRAKDPGKGLYDLPGGFVDPDESAEQALERELVEEIGVKPIAYRYLTSFPNTYPYQNVVYKTCDLVFHVELEPNAKVRADDDVESLEWVPLAEITTEQFAFDSTKLAISEAKRQLLD</sequence>
<dbReference type="PROSITE" id="PS51462">
    <property type="entry name" value="NUDIX"/>
    <property type="match status" value="1"/>
</dbReference>
<keyword evidence="6" id="KW-1185">Reference proteome</keyword>
<evidence type="ECO:0000259" key="4">
    <source>
        <dbReference type="PROSITE" id="PS51462"/>
    </source>
</evidence>
<proteinExistence type="inferred from homology"/>
<name>A0A0B8P3S6_9VIBR</name>
<dbReference type="InterPro" id="IPR000086">
    <property type="entry name" value="NUDIX_hydrolase_dom"/>
</dbReference>
<dbReference type="SUPFAM" id="SSF55811">
    <property type="entry name" value="Nudix"/>
    <property type="match status" value="1"/>
</dbReference>
<dbReference type="InterPro" id="IPR015797">
    <property type="entry name" value="NUDIX_hydrolase-like_dom_sf"/>
</dbReference>
<accession>A0A0B8P3S6</accession>
<reference evidence="5 6" key="1">
    <citation type="submission" date="2015-01" db="EMBL/GenBank/DDBJ databases">
        <title>Vibrio sp. C1 JCM 19231 whole genome shotgun sequence.</title>
        <authorList>
            <person name="Sawabe T."/>
            <person name="Meirelles P."/>
            <person name="Feng G."/>
            <person name="Sayaka M."/>
            <person name="Hattori M."/>
            <person name="Ohkuma M."/>
        </authorList>
    </citation>
    <scope>NUCLEOTIDE SEQUENCE [LARGE SCALE GENOMIC DNA]</scope>
    <source>
        <strain evidence="6">JCM 19231</strain>
    </source>
</reference>
<dbReference type="PANTHER" id="PTHR43736">
    <property type="entry name" value="ADP-RIBOSE PYROPHOSPHATASE"/>
    <property type="match status" value="1"/>
</dbReference>
<dbReference type="PRINTS" id="PR00502">
    <property type="entry name" value="NUDIXFAMILY"/>
</dbReference>
<dbReference type="EMBL" id="BBRZ01000068">
    <property type="protein sequence ID" value="GAM57918.1"/>
    <property type="molecule type" value="Genomic_DNA"/>
</dbReference>
<organism evidence="5 6">
    <name type="scientific">Vibrio ishigakensis</name>
    <dbReference type="NCBI Taxonomy" id="1481914"/>
    <lineage>
        <taxon>Bacteria</taxon>
        <taxon>Pseudomonadati</taxon>
        <taxon>Pseudomonadota</taxon>
        <taxon>Gammaproteobacteria</taxon>
        <taxon>Vibrionales</taxon>
        <taxon>Vibrionaceae</taxon>
        <taxon>Vibrio</taxon>
    </lineage>
</organism>
<feature type="domain" description="Nudix hydrolase" evidence="4">
    <location>
        <begin position="30"/>
        <end position="167"/>
    </location>
</feature>
<dbReference type="PANTHER" id="PTHR43736:SF1">
    <property type="entry name" value="DIHYDRONEOPTERIN TRIPHOSPHATE DIPHOSPHATASE"/>
    <property type="match status" value="1"/>
</dbReference>
<dbReference type="RefSeq" id="WP_261835760.1">
    <property type="nucleotide sequence ID" value="NZ_AP024882.1"/>
</dbReference>
<evidence type="ECO:0000256" key="3">
    <source>
        <dbReference type="RuleBase" id="RU003476"/>
    </source>
</evidence>
<evidence type="ECO:0000256" key="2">
    <source>
        <dbReference type="ARBA" id="ARBA00022801"/>
    </source>
</evidence>
<comment type="similarity">
    <text evidence="3">Belongs to the Nudix hydrolase family.</text>
</comment>
<keyword evidence="2 3" id="KW-0378">Hydrolase</keyword>
<comment type="caution">
    <text evidence="5">The sequence shown here is derived from an EMBL/GenBank/DDBJ whole genome shotgun (WGS) entry which is preliminary data.</text>
</comment>
<dbReference type="GO" id="GO:0016787">
    <property type="term" value="F:hydrolase activity"/>
    <property type="evidence" value="ECO:0007669"/>
    <property type="project" value="UniProtKB-KW"/>
</dbReference>
<comment type="cofactor">
    <cofactor evidence="1">
        <name>Mg(2+)</name>
        <dbReference type="ChEBI" id="CHEBI:18420"/>
    </cofactor>
</comment>
<evidence type="ECO:0000256" key="1">
    <source>
        <dbReference type="ARBA" id="ARBA00001946"/>
    </source>
</evidence>
<dbReference type="PROSITE" id="PS00893">
    <property type="entry name" value="NUDIX_BOX"/>
    <property type="match status" value="1"/>
</dbReference>
<protein>
    <submittedName>
        <fullName evidence="5">Molybdopterin-guanine dinucleotide biosynthesis protein mobB</fullName>
    </submittedName>
</protein>
<dbReference type="AlphaFoldDB" id="A0A0B8P3S6"/>
<evidence type="ECO:0000313" key="6">
    <source>
        <dbReference type="Proteomes" id="UP000031671"/>
    </source>
</evidence>
<evidence type="ECO:0000313" key="5">
    <source>
        <dbReference type="EMBL" id="GAM57918.1"/>
    </source>
</evidence>